<evidence type="ECO:0000256" key="1">
    <source>
        <dbReference type="ARBA" id="ARBA00001911"/>
    </source>
</evidence>
<evidence type="ECO:0000313" key="9">
    <source>
        <dbReference type="EMBL" id="SDP35286.1"/>
    </source>
</evidence>
<dbReference type="GO" id="GO:0009073">
    <property type="term" value="P:aromatic amino acid family biosynthetic process"/>
    <property type="evidence" value="ECO:0007669"/>
    <property type="project" value="InterPro"/>
</dbReference>
<feature type="domain" description="3-dehydroquinate synthase C-terminal" evidence="8">
    <location>
        <begin position="168"/>
        <end position="310"/>
    </location>
</feature>
<dbReference type="EMBL" id="FNJQ01000015">
    <property type="protein sequence ID" value="SDP35286.1"/>
    <property type="molecule type" value="Genomic_DNA"/>
</dbReference>
<dbReference type="PIRSF" id="PIRSF001455">
    <property type="entry name" value="DHQ_synth"/>
    <property type="match status" value="1"/>
</dbReference>
<evidence type="ECO:0000313" key="10">
    <source>
        <dbReference type="Proteomes" id="UP000182412"/>
    </source>
</evidence>
<keyword evidence="5" id="KW-0456">Lyase</keyword>
<evidence type="ECO:0000256" key="2">
    <source>
        <dbReference type="ARBA" id="ARBA00001941"/>
    </source>
</evidence>
<dbReference type="InterPro" id="IPR056179">
    <property type="entry name" value="DHQS_C"/>
</dbReference>
<keyword evidence="4" id="KW-0520">NAD</keyword>
<comment type="cofactor">
    <cofactor evidence="2">
        <name>Co(2+)</name>
        <dbReference type="ChEBI" id="CHEBI:48828"/>
    </cofactor>
</comment>
<comment type="cofactor">
    <cofactor evidence="1">
        <name>NAD(+)</name>
        <dbReference type="ChEBI" id="CHEBI:57540"/>
    </cofactor>
</comment>
<dbReference type="PANTHER" id="PTHR43622">
    <property type="entry name" value="3-DEHYDROQUINATE SYNTHASE"/>
    <property type="match status" value="1"/>
</dbReference>
<evidence type="ECO:0000256" key="3">
    <source>
        <dbReference type="ARBA" id="ARBA00022723"/>
    </source>
</evidence>
<evidence type="ECO:0000256" key="5">
    <source>
        <dbReference type="ARBA" id="ARBA00023239"/>
    </source>
</evidence>
<dbReference type="InterPro" id="IPR030957">
    <property type="entry name" value="Put_AroB"/>
</dbReference>
<dbReference type="GO" id="GO:0046872">
    <property type="term" value="F:metal ion binding"/>
    <property type="evidence" value="ECO:0007669"/>
    <property type="project" value="UniProtKB-KW"/>
</dbReference>
<keyword evidence="6" id="KW-0170">Cobalt</keyword>
<name>A0A1H0S1Y1_SELRU</name>
<keyword evidence="3" id="KW-0479">Metal-binding</keyword>
<dbReference type="PANTHER" id="PTHR43622:SF1">
    <property type="entry name" value="3-DEHYDROQUINATE SYNTHASE"/>
    <property type="match status" value="1"/>
</dbReference>
<dbReference type="Gene3D" id="1.20.1090.10">
    <property type="entry name" value="Dehydroquinate synthase-like - alpha domain"/>
    <property type="match status" value="1"/>
</dbReference>
<dbReference type="NCBIfam" id="TIGR04425">
    <property type="entry name" value="P_lya_rel_AroB"/>
    <property type="match status" value="1"/>
</dbReference>
<proteinExistence type="predicted"/>
<evidence type="ECO:0000259" key="8">
    <source>
        <dbReference type="Pfam" id="PF24621"/>
    </source>
</evidence>
<accession>A0A1H0S1Y1</accession>
<dbReference type="Pfam" id="PF01761">
    <property type="entry name" value="DHQ_synthase"/>
    <property type="match status" value="1"/>
</dbReference>
<dbReference type="Proteomes" id="UP000182412">
    <property type="component" value="Unassembled WGS sequence"/>
</dbReference>
<dbReference type="AlphaFoldDB" id="A0A1H0S1Y1"/>
<dbReference type="InterPro" id="IPR050071">
    <property type="entry name" value="Dehydroquinate_synthase"/>
</dbReference>
<evidence type="ECO:0000259" key="7">
    <source>
        <dbReference type="Pfam" id="PF01761"/>
    </source>
</evidence>
<sequence>MIVHSKSKNYEVHIVNNLDWLKGDSSNRFYVLDRKVYEIYKNELFSCLPKERMYLMDAREENKTIYTALDVCAAMTVMASKRNTRLVSIGGGIVQDVTGFAANILYRGIAWTFVPTTLLSACDSCIGGKTSLNYDKFKNLLGTFYPPDEIYICSSLFKTLEEGDFLSGLGEVVKFNVMGGDNQLASMEKDMPELLQRAPDKLLPYVKASLEFKKNIIEEDEFDKGTRVLLNYGHTFGHAIEAVTDYAVPHGTAVAMGMVMANRISLSRCMISEEVVHRIEKIIKRIIPLYKNGIDLKAGELEVAIHKDKKQIDSNITAILMNNNIDLEIVHDIQSSEIKNASKFLEKFLSE</sequence>
<dbReference type="InterPro" id="IPR030963">
    <property type="entry name" value="DHQ_synth_fam"/>
</dbReference>
<reference evidence="9 10" key="1">
    <citation type="submission" date="2016-10" db="EMBL/GenBank/DDBJ databases">
        <authorList>
            <person name="de Groot N.N."/>
        </authorList>
    </citation>
    <scope>NUCLEOTIDE SEQUENCE [LARGE SCALE GENOMIC DNA]</scope>
    <source>
        <strain evidence="9 10">S137</strain>
    </source>
</reference>
<dbReference type="SUPFAM" id="SSF56796">
    <property type="entry name" value="Dehydroquinate synthase-like"/>
    <property type="match status" value="1"/>
</dbReference>
<feature type="domain" description="3-dehydroquinate synthase N-terminal" evidence="7">
    <location>
        <begin position="55"/>
        <end position="165"/>
    </location>
</feature>
<gene>
    <name evidence="9" type="ORF">SAMN05216366_1157</name>
</gene>
<dbReference type="GO" id="GO:0003856">
    <property type="term" value="F:3-dehydroquinate synthase activity"/>
    <property type="evidence" value="ECO:0007669"/>
    <property type="project" value="TreeGrafter"/>
</dbReference>
<dbReference type="OrthoDB" id="9806583at2"/>
<evidence type="ECO:0000256" key="6">
    <source>
        <dbReference type="ARBA" id="ARBA00023285"/>
    </source>
</evidence>
<dbReference type="Pfam" id="PF24621">
    <property type="entry name" value="DHQS_C"/>
    <property type="match status" value="1"/>
</dbReference>
<dbReference type="Gene3D" id="3.40.50.1970">
    <property type="match status" value="1"/>
</dbReference>
<dbReference type="CDD" id="cd08195">
    <property type="entry name" value="DHQS"/>
    <property type="match status" value="1"/>
</dbReference>
<dbReference type="RefSeq" id="WP_074572263.1">
    <property type="nucleotide sequence ID" value="NZ_FNJQ01000015.1"/>
</dbReference>
<evidence type="ECO:0000256" key="4">
    <source>
        <dbReference type="ARBA" id="ARBA00023027"/>
    </source>
</evidence>
<organism evidence="9 10">
    <name type="scientific">Selenomonas ruminantium</name>
    <dbReference type="NCBI Taxonomy" id="971"/>
    <lineage>
        <taxon>Bacteria</taxon>
        <taxon>Bacillati</taxon>
        <taxon>Bacillota</taxon>
        <taxon>Negativicutes</taxon>
        <taxon>Selenomonadales</taxon>
        <taxon>Selenomonadaceae</taxon>
        <taxon>Selenomonas</taxon>
    </lineage>
</organism>
<dbReference type="InterPro" id="IPR030960">
    <property type="entry name" value="DHQS/DOIS_N"/>
</dbReference>
<protein>
    <submittedName>
        <fullName evidence="9">3-dehydroquinate synthase</fullName>
    </submittedName>
</protein>